<name>A0ABQ9HZS9_9NEOP</name>
<gene>
    <name evidence="2" type="ORF">PR048_009411</name>
</gene>
<protein>
    <submittedName>
        <fullName evidence="2">Uncharacterized protein</fullName>
    </submittedName>
</protein>
<dbReference type="Proteomes" id="UP001159363">
    <property type="component" value="Chromosome 3"/>
</dbReference>
<reference evidence="2 3" key="1">
    <citation type="submission" date="2023-02" db="EMBL/GenBank/DDBJ databases">
        <title>LHISI_Scaffold_Assembly.</title>
        <authorList>
            <person name="Stuart O.P."/>
            <person name="Cleave R."/>
            <person name="Magrath M.J.L."/>
            <person name="Mikheyev A.S."/>
        </authorList>
    </citation>
    <scope>NUCLEOTIDE SEQUENCE [LARGE SCALE GENOMIC DNA]</scope>
    <source>
        <strain evidence="2">Daus_M_001</strain>
        <tissue evidence="2">Leg muscle</tissue>
    </source>
</reference>
<evidence type="ECO:0000313" key="2">
    <source>
        <dbReference type="EMBL" id="KAJ8889906.1"/>
    </source>
</evidence>
<accession>A0ABQ9HZS9</accession>
<evidence type="ECO:0000313" key="3">
    <source>
        <dbReference type="Proteomes" id="UP001159363"/>
    </source>
</evidence>
<keyword evidence="3" id="KW-1185">Reference proteome</keyword>
<dbReference type="EMBL" id="JARBHB010000003">
    <property type="protein sequence ID" value="KAJ8889906.1"/>
    <property type="molecule type" value="Genomic_DNA"/>
</dbReference>
<feature type="compositionally biased region" description="Basic and acidic residues" evidence="1">
    <location>
        <begin position="647"/>
        <end position="658"/>
    </location>
</feature>
<proteinExistence type="predicted"/>
<sequence length="1112" mass="123147">MRHVCTERRRQRLAVSLMMHFGGRDRGFLLVLRAGFTTASHGSRTCEITKILQKALTDAEVMFNPDDGIDNISSADTKSHFRQVDQVAGTGVIRRHSLGLRAHRYKQLSVPATEGAAPRWRTAETPSTTQLSANVGRCCTRKRLEPVHLNPRCRRLRLLDKSAEVVPSTPLLWSSLGDQPLTDALMASHASGWRLAPRRTSHCTNLGELFWCIAILFTAFNLICTVECYDGNTARPARRSAKALGVRVTVARIAPSLLDLGRAATRILEDLHSNSGPDIPNFDFLWLTEIIPGAHNVSCSRAAIRWDPPGGVSDFLTDFNSIASAGHRGQGLRYTQSARKGALVFSTSSARCCQFGSREPRPGLGSPTWSFKAEYSQIKEDLATAPPPPVKEGLTILASPKRGSKRGTRGPAEALSNLYRLRSRSLRRPYSGWELSSSSPACGVSTTANTSIYSGDLCAVAPSWFETRSEIGSNIDTENCCNIRIQSWTGDRDEVHFELPKLATRNLDPRSAAIVDKYSSLDVGSVKMLQPGIREPRMELIRSPVVPPKVSMALPIHMNFFTWIFKALVLSSMNVPRYHLSARSSGQIPLDIREEDGGMGKFPGLTPWGVGAKEPLEEHWIEKYWERARRDLISIVMFGAVLTRVEGDSTPKEEKDAMGHAQPPPPPRQSRATNRKIGGGGGLAVRQLASNKGKLGSISSQVTPGFSQVGIVPRTTPLISGFSRVSPVSPAFAFRRGSILISFHPHRNFKTSLLRAGQILSTQLLSGHILKSTDLDETFRLAASRRGPPPTPSACAAPTINLSVASSARKQDDAPIYSKRRSQKCLYNLFKYSWTPLVRFFVTSQAAHVPYSKLRRGEVERENDVTRGQHVQAISPAQRAAHNHIGPFVDYRSVGSDSRVHRVDSYKIATWRWGEHATIAHFLGLSVSANCDKDEISDAQLSGRTPYVYKGRKSCKETCIAAERAWAAMACNPGHDYLPECTYRFLKADFQSKTADRTVEFSHNCVYQVNENHLIVAEQAVSLPELAVRCDISARGLAESLFFDGTVIGESYHTMLQEMRQPFTRWRFLLSAGWCTATLLAIEKYSRSWLKRLLGDGQIDEEVLNIHQDMQI</sequence>
<comment type="caution">
    <text evidence="2">The sequence shown here is derived from an EMBL/GenBank/DDBJ whole genome shotgun (WGS) entry which is preliminary data.</text>
</comment>
<organism evidence="2 3">
    <name type="scientific">Dryococelus australis</name>
    <dbReference type="NCBI Taxonomy" id="614101"/>
    <lineage>
        <taxon>Eukaryota</taxon>
        <taxon>Metazoa</taxon>
        <taxon>Ecdysozoa</taxon>
        <taxon>Arthropoda</taxon>
        <taxon>Hexapoda</taxon>
        <taxon>Insecta</taxon>
        <taxon>Pterygota</taxon>
        <taxon>Neoptera</taxon>
        <taxon>Polyneoptera</taxon>
        <taxon>Phasmatodea</taxon>
        <taxon>Verophasmatodea</taxon>
        <taxon>Anareolatae</taxon>
        <taxon>Phasmatidae</taxon>
        <taxon>Eurycanthinae</taxon>
        <taxon>Dryococelus</taxon>
    </lineage>
</organism>
<evidence type="ECO:0000256" key="1">
    <source>
        <dbReference type="SAM" id="MobiDB-lite"/>
    </source>
</evidence>
<feature type="region of interest" description="Disordered" evidence="1">
    <location>
        <begin position="647"/>
        <end position="682"/>
    </location>
</feature>